<proteinExistence type="predicted"/>
<accession>A0A8H3KTP7</accession>
<protein>
    <submittedName>
        <fullName evidence="1">Uncharacterized protein</fullName>
    </submittedName>
</protein>
<gene>
    <name evidence="1" type="ORF">RCL2_000314700</name>
</gene>
<name>A0A8H3KTP7_9GLOM</name>
<evidence type="ECO:0000313" key="1">
    <source>
        <dbReference type="EMBL" id="GES75732.1"/>
    </source>
</evidence>
<organism evidence="1 2">
    <name type="scientific">Rhizophagus clarus</name>
    <dbReference type="NCBI Taxonomy" id="94130"/>
    <lineage>
        <taxon>Eukaryota</taxon>
        <taxon>Fungi</taxon>
        <taxon>Fungi incertae sedis</taxon>
        <taxon>Mucoromycota</taxon>
        <taxon>Glomeromycotina</taxon>
        <taxon>Glomeromycetes</taxon>
        <taxon>Glomerales</taxon>
        <taxon>Glomeraceae</taxon>
        <taxon>Rhizophagus</taxon>
    </lineage>
</organism>
<dbReference type="Proteomes" id="UP000615446">
    <property type="component" value="Unassembled WGS sequence"/>
</dbReference>
<dbReference type="EMBL" id="BLAL01000017">
    <property type="protein sequence ID" value="GES75732.1"/>
    <property type="molecule type" value="Genomic_DNA"/>
</dbReference>
<evidence type="ECO:0000313" key="2">
    <source>
        <dbReference type="Proteomes" id="UP000615446"/>
    </source>
</evidence>
<reference evidence="1" key="1">
    <citation type="submission" date="2019-10" db="EMBL/GenBank/DDBJ databases">
        <title>Conservation and host-specific expression of non-tandemly repeated heterogenous ribosome RNA gene in arbuscular mycorrhizal fungi.</title>
        <authorList>
            <person name="Maeda T."/>
            <person name="Kobayashi Y."/>
            <person name="Nakagawa T."/>
            <person name="Ezawa T."/>
            <person name="Yamaguchi K."/>
            <person name="Bino T."/>
            <person name="Nishimoto Y."/>
            <person name="Shigenobu S."/>
            <person name="Kawaguchi M."/>
        </authorList>
    </citation>
    <scope>NUCLEOTIDE SEQUENCE</scope>
    <source>
        <strain evidence="1">HR1</strain>
    </source>
</reference>
<comment type="caution">
    <text evidence="1">The sequence shown here is derived from an EMBL/GenBank/DDBJ whole genome shotgun (WGS) entry which is preliminary data.</text>
</comment>
<sequence length="67" mass="8052">MRGSALFNIVQLTRSGFIIENFRLLNKPYNVATKKRNTVRPRYTYVIYPTIIVKLHRKDWKIQNRLS</sequence>
<dbReference type="AlphaFoldDB" id="A0A8H3KTP7"/>